<dbReference type="SUPFAM" id="SSF54593">
    <property type="entry name" value="Glyoxalase/Bleomycin resistance protein/Dihydroxybiphenyl dioxygenase"/>
    <property type="match status" value="1"/>
</dbReference>
<keyword evidence="2" id="KW-0223">Dioxygenase</keyword>
<dbReference type="EMBL" id="LR593886">
    <property type="protein sequence ID" value="VTR91096.1"/>
    <property type="molecule type" value="Genomic_DNA"/>
</dbReference>
<keyword evidence="2" id="KW-0456">Lyase</keyword>
<feature type="domain" description="VOC" evidence="1">
    <location>
        <begin position="19"/>
        <end position="135"/>
    </location>
</feature>
<dbReference type="Gene3D" id="3.10.180.10">
    <property type="entry name" value="2,3-Dihydroxybiphenyl 1,2-Dioxygenase, domain 1"/>
    <property type="match status" value="1"/>
</dbReference>
<dbReference type="PROSITE" id="PS51819">
    <property type="entry name" value="VOC"/>
    <property type="match status" value="1"/>
</dbReference>
<proteinExistence type="predicted"/>
<dbReference type="AlphaFoldDB" id="A0A6P2CRY0"/>
<evidence type="ECO:0000313" key="3">
    <source>
        <dbReference type="Proteomes" id="UP000464178"/>
    </source>
</evidence>
<sequence>MSAIPPAANRTPESATAVVKFHASLNVSDLARSVEFYTALFGTKPVKVYADYVKFEVDVPPLVLSLKPKRACVGGPLNHLGLRVVTVEQLRAIQERLKAVGAQMGQQDDVKCCYAHQTKIWVTDPDQTMWEVYVLHDDVPNWGEKDKKLKLLVPPFKALGLWGSIRRGWNNKFGRKASAADGAASIAEHAEPVTAPAPVSADACTSVAAK</sequence>
<dbReference type="InterPro" id="IPR004360">
    <property type="entry name" value="Glyas_Fos-R_dOase_dom"/>
</dbReference>
<keyword evidence="2" id="KW-0560">Oxidoreductase</keyword>
<dbReference type="InterPro" id="IPR049789">
    <property type="entry name" value="ArsI/CadI-like"/>
</dbReference>
<keyword evidence="3" id="KW-1185">Reference proteome</keyword>
<dbReference type="GO" id="GO:0051213">
    <property type="term" value="F:dioxygenase activity"/>
    <property type="evidence" value="ECO:0007669"/>
    <property type="project" value="UniProtKB-KW"/>
</dbReference>
<accession>A0A6P2CRY0</accession>
<evidence type="ECO:0000313" key="2">
    <source>
        <dbReference type="EMBL" id="VTR91096.1"/>
    </source>
</evidence>
<dbReference type="InterPro" id="IPR052393">
    <property type="entry name" value="Cadmium-induced_rsp"/>
</dbReference>
<dbReference type="RefSeq" id="WP_162666143.1">
    <property type="nucleotide sequence ID" value="NZ_LR593886.1"/>
</dbReference>
<dbReference type="PANTHER" id="PTHR41294">
    <property type="entry name" value="CADMIUM-INDUCED PROTEIN CADI"/>
    <property type="match status" value="1"/>
</dbReference>
<gene>
    <name evidence="2" type="ORF">SOIL9_66180</name>
</gene>
<dbReference type="GO" id="GO:0016829">
    <property type="term" value="F:lyase activity"/>
    <property type="evidence" value="ECO:0007669"/>
    <property type="project" value="UniProtKB-KW"/>
</dbReference>
<dbReference type="Pfam" id="PF00903">
    <property type="entry name" value="Glyoxalase"/>
    <property type="match status" value="1"/>
</dbReference>
<protein>
    <recommendedName>
        <fullName evidence="1">VOC domain-containing protein</fullName>
    </recommendedName>
</protein>
<dbReference type="InterPro" id="IPR029068">
    <property type="entry name" value="Glyas_Bleomycin-R_OHBP_Dase"/>
</dbReference>
<name>A0A6P2CRY0_9BACT</name>
<reference evidence="2 3" key="1">
    <citation type="submission" date="2019-05" db="EMBL/GenBank/DDBJ databases">
        <authorList>
            <consortium name="Science for Life Laboratories"/>
        </authorList>
    </citation>
    <scope>NUCLEOTIDE SEQUENCE [LARGE SCALE GENOMIC DNA]</scope>
    <source>
        <strain evidence="2">Soil9</strain>
    </source>
</reference>
<dbReference type="Proteomes" id="UP000464178">
    <property type="component" value="Chromosome"/>
</dbReference>
<dbReference type="GO" id="GO:0046686">
    <property type="term" value="P:response to cadmium ion"/>
    <property type="evidence" value="ECO:0007669"/>
    <property type="project" value="TreeGrafter"/>
</dbReference>
<dbReference type="KEGG" id="gms:SOIL9_66180"/>
<evidence type="ECO:0000259" key="1">
    <source>
        <dbReference type="PROSITE" id="PS51819"/>
    </source>
</evidence>
<dbReference type="NCBIfam" id="NF041414">
    <property type="entry name" value="ArsI_CadI_VOC"/>
    <property type="match status" value="1"/>
</dbReference>
<organism evidence="2 3">
    <name type="scientific">Gemmata massiliana</name>
    <dbReference type="NCBI Taxonomy" id="1210884"/>
    <lineage>
        <taxon>Bacteria</taxon>
        <taxon>Pseudomonadati</taxon>
        <taxon>Planctomycetota</taxon>
        <taxon>Planctomycetia</taxon>
        <taxon>Gemmatales</taxon>
        <taxon>Gemmataceae</taxon>
        <taxon>Gemmata</taxon>
    </lineage>
</organism>
<dbReference type="PANTHER" id="PTHR41294:SF1">
    <property type="entry name" value="CADMIUM-INDUCED PROTEIN CADI"/>
    <property type="match status" value="1"/>
</dbReference>
<dbReference type="InterPro" id="IPR037523">
    <property type="entry name" value="VOC_core"/>
</dbReference>